<reference evidence="4 5" key="1">
    <citation type="journal article" date="2019" name="Nat. Ecol. Evol.">
        <title>Megaphylogeny resolves global patterns of mushroom evolution.</title>
        <authorList>
            <person name="Varga T."/>
            <person name="Krizsan K."/>
            <person name="Foldi C."/>
            <person name="Dima B."/>
            <person name="Sanchez-Garcia M."/>
            <person name="Sanchez-Ramirez S."/>
            <person name="Szollosi G.J."/>
            <person name="Szarkandi J.G."/>
            <person name="Papp V."/>
            <person name="Albert L."/>
            <person name="Andreopoulos W."/>
            <person name="Angelini C."/>
            <person name="Antonin V."/>
            <person name="Barry K.W."/>
            <person name="Bougher N.L."/>
            <person name="Buchanan P."/>
            <person name="Buyck B."/>
            <person name="Bense V."/>
            <person name="Catcheside P."/>
            <person name="Chovatia M."/>
            <person name="Cooper J."/>
            <person name="Damon W."/>
            <person name="Desjardin D."/>
            <person name="Finy P."/>
            <person name="Geml J."/>
            <person name="Haridas S."/>
            <person name="Hughes K."/>
            <person name="Justo A."/>
            <person name="Karasinski D."/>
            <person name="Kautmanova I."/>
            <person name="Kiss B."/>
            <person name="Kocsube S."/>
            <person name="Kotiranta H."/>
            <person name="LaButti K.M."/>
            <person name="Lechner B.E."/>
            <person name="Liimatainen K."/>
            <person name="Lipzen A."/>
            <person name="Lukacs Z."/>
            <person name="Mihaltcheva S."/>
            <person name="Morgado L.N."/>
            <person name="Niskanen T."/>
            <person name="Noordeloos M.E."/>
            <person name="Ohm R.A."/>
            <person name="Ortiz-Santana B."/>
            <person name="Ovrebo C."/>
            <person name="Racz N."/>
            <person name="Riley R."/>
            <person name="Savchenko A."/>
            <person name="Shiryaev A."/>
            <person name="Soop K."/>
            <person name="Spirin V."/>
            <person name="Szebenyi C."/>
            <person name="Tomsovsky M."/>
            <person name="Tulloss R.E."/>
            <person name="Uehling J."/>
            <person name="Grigoriev I.V."/>
            <person name="Vagvolgyi C."/>
            <person name="Papp T."/>
            <person name="Martin F.M."/>
            <person name="Miettinen O."/>
            <person name="Hibbett D.S."/>
            <person name="Nagy L.G."/>
        </authorList>
    </citation>
    <scope>NUCLEOTIDE SEQUENCE [LARGE SCALE GENOMIC DNA]</scope>
    <source>
        <strain evidence="4 5">FP101781</strain>
    </source>
</reference>
<feature type="compositionally biased region" description="Polar residues" evidence="1">
    <location>
        <begin position="389"/>
        <end position="403"/>
    </location>
</feature>
<accession>A0A4Y7TAV3</accession>
<dbReference type="OrthoDB" id="3266941at2759"/>
<keyword evidence="3" id="KW-0732">Signal</keyword>
<name>A0A4Y7TAV3_COPMI</name>
<feature type="compositionally biased region" description="Polar residues" evidence="1">
    <location>
        <begin position="705"/>
        <end position="724"/>
    </location>
</feature>
<feature type="compositionally biased region" description="Polar residues" evidence="1">
    <location>
        <begin position="794"/>
        <end position="844"/>
    </location>
</feature>
<keyword evidence="5" id="KW-1185">Reference proteome</keyword>
<feature type="compositionally biased region" description="Low complexity" evidence="1">
    <location>
        <begin position="726"/>
        <end position="748"/>
    </location>
</feature>
<feature type="compositionally biased region" description="Low complexity" evidence="1">
    <location>
        <begin position="894"/>
        <end position="911"/>
    </location>
</feature>
<evidence type="ECO:0008006" key="6">
    <source>
        <dbReference type="Google" id="ProtNLM"/>
    </source>
</evidence>
<feature type="compositionally biased region" description="Polar residues" evidence="1">
    <location>
        <begin position="932"/>
        <end position="942"/>
    </location>
</feature>
<feature type="region of interest" description="Disordered" evidence="1">
    <location>
        <begin position="362"/>
        <end position="494"/>
    </location>
</feature>
<keyword evidence="2" id="KW-0472">Membrane</keyword>
<protein>
    <recommendedName>
        <fullName evidence="6">Dystroglycan-type cadherin-like domain-containing protein</fullName>
    </recommendedName>
</protein>
<feature type="region of interest" description="Disordered" evidence="1">
    <location>
        <begin position="922"/>
        <end position="944"/>
    </location>
</feature>
<dbReference type="EMBL" id="QPFP01000022">
    <property type="protein sequence ID" value="TEB30699.1"/>
    <property type="molecule type" value="Genomic_DNA"/>
</dbReference>
<feature type="region of interest" description="Disordered" evidence="1">
    <location>
        <begin position="520"/>
        <end position="555"/>
    </location>
</feature>
<dbReference type="Proteomes" id="UP000298030">
    <property type="component" value="Unassembled WGS sequence"/>
</dbReference>
<evidence type="ECO:0000313" key="4">
    <source>
        <dbReference type="EMBL" id="TEB30699.1"/>
    </source>
</evidence>
<keyword evidence="2" id="KW-1133">Transmembrane helix</keyword>
<feature type="chain" id="PRO_5021330600" description="Dystroglycan-type cadherin-like domain-containing protein" evidence="3">
    <location>
        <begin position="22"/>
        <end position="1026"/>
    </location>
</feature>
<feature type="compositionally biased region" description="Polar residues" evidence="1">
    <location>
        <begin position="749"/>
        <end position="764"/>
    </location>
</feature>
<sequence>MKTITILPILFLTFAQAVVQANLTFGPIRQCEPVTVSFQSNSLPAGTSADLSTTSLTILPLGLPPVVFPFTPRLTGTANSLVLAALPFPAQTRFLASLTDQLGKPLSKVSALMTIGASTSGGNTTCLAARPTERMFALLENPAQCSDFTVWYNASTSSTSATSSTSTSTTTSSSTTATATSTGDARRPDPPRVRVYTPEGVELLLNNTSNNITGEDGMARYTMSITAGQKVILMYDSGNGVREVTDLITGECSIHTSTHISALRLQSFLPSSFILGQEAQKRFSGSSTSPTECLQAERDAFAALSPPSDSNAVTRPSNAIIIGAASGGAAVLVIALAMTFFIVRDRRQRAAQQERRERVIRRVRSMSFSGQGSGRGMRGNTFLFPRPVRSSTFPGPNQAWGNDTQEKVEESGPQNEPAAKGLSKQPSYSNHPYAFSPRSSRSSYILVDRPSSPSNPYNSSQQLPLERDASYQSRPSLGAQSEERNIPPIRFSRHGYGYEDPDRLSLTSLDIEGMLNMAQVQEDSGRSREGSIPTIVPDRRPGWEESRTSSENVVPKVPSAEVSITFPVDESNNASGSTLAFGRPTAIKLPARPEPPLLRTRSRRTLKVNSDIPDGVFSATNSFISSAGDELGTGNDSDSMAGWSPVYPSTYFRSSAYPTQPVSPDLEEGPNQIPSSSAQAPSESTSGLPSEASSFTKRIMAPFPETQSTPNSESQPALASSFSVLPQRTSSPPPTISSRKASTESSASMQNVTLRASMRDSTASGYAFPSPSAFPSPPSSIPTVQYPYRPPLQSAGSSSTFRSLPSVTTSFGQPSAATTTSFGQQSAALSSGVTYTTGASTYAPSPSDGGVFSPSSVPTLPAYSPLRDPPPFSALSPPSDSVLSSMWSGRPMLSPLVESEPSPSPVSGSSSIQTGLRSLSPLVTSGLGKQGSIRSSQLSMSPASVRLAARGDVRDVRVDVSERDVKRDIGTRKTPGGSLPVNYSGLPANPRGNMRRGGSVSTVMGTNGTLSRQPSTIGEEFYGIAR</sequence>
<evidence type="ECO:0000256" key="2">
    <source>
        <dbReference type="SAM" id="Phobius"/>
    </source>
</evidence>
<feature type="compositionally biased region" description="Polar residues" evidence="1">
    <location>
        <begin position="687"/>
        <end position="696"/>
    </location>
</feature>
<feature type="region of interest" description="Disordered" evidence="1">
    <location>
        <begin position="625"/>
        <end position="886"/>
    </location>
</feature>
<feature type="region of interest" description="Disordered" evidence="1">
    <location>
        <begin position="894"/>
        <end position="913"/>
    </location>
</feature>
<feature type="compositionally biased region" description="Low complexity" evidence="1">
    <location>
        <begin position="157"/>
        <end position="182"/>
    </location>
</feature>
<keyword evidence="2" id="KW-0812">Transmembrane</keyword>
<feature type="compositionally biased region" description="Low complexity" evidence="1">
    <location>
        <begin position="674"/>
        <end position="686"/>
    </location>
</feature>
<feature type="signal peptide" evidence="3">
    <location>
        <begin position="1"/>
        <end position="21"/>
    </location>
</feature>
<feature type="compositionally biased region" description="Polar residues" evidence="1">
    <location>
        <begin position="651"/>
        <end position="662"/>
    </location>
</feature>
<comment type="caution">
    <text evidence="4">The sequence shown here is derived from an EMBL/GenBank/DDBJ whole genome shotgun (WGS) entry which is preliminary data.</text>
</comment>
<feature type="compositionally biased region" description="Basic and acidic residues" evidence="1">
    <location>
        <begin position="537"/>
        <end position="548"/>
    </location>
</feature>
<feature type="compositionally biased region" description="Polar residues" evidence="1">
    <location>
        <begin position="876"/>
        <end position="886"/>
    </location>
</feature>
<dbReference type="AlphaFoldDB" id="A0A4Y7TAV3"/>
<evidence type="ECO:0000256" key="3">
    <source>
        <dbReference type="SAM" id="SignalP"/>
    </source>
</evidence>
<gene>
    <name evidence="4" type="ORF">FA13DRAFT_527749</name>
</gene>
<evidence type="ECO:0000256" key="1">
    <source>
        <dbReference type="SAM" id="MobiDB-lite"/>
    </source>
</evidence>
<feature type="region of interest" description="Disordered" evidence="1">
    <location>
        <begin position="157"/>
        <end position="192"/>
    </location>
</feature>
<feature type="region of interest" description="Disordered" evidence="1">
    <location>
        <begin position="968"/>
        <end position="993"/>
    </location>
</feature>
<feature type="compositionally biased region" description="Low complexity" evidence="1">
    <location>
        <begin position="450"/>
        <end position="460"/>
    </location>
</feature>
<feature type="compositionally biased region" description="Polar residues" evidence="1">
    <location>
        <begin position="470"/>
        <end position="479"/>
    </location>
</feature>
<organism evidence="4 5">
    <name type="scientific">Coprinellus micaceus</name>
    <name type="common">Glistening ink-cap mushroom</name>
    <name type="synonym">Coprinus micaceus</name>
    <dbReference type="NCBI Taxonomy" id="71717"/>
    <lineage>
        <taxon>Eukaryota</taxon>
        <taxon>Fungi</taxon>
        <taxon>Dikarya</taxon>
        <taxon>Basidiomycota</taxon>
        <taxon>Agaricomycotina</taxon>
        <taxon>Agaricomycetes</taxon>
        <taxon>Agaricomycetidae</taxon>
        <taxon>Agaricales</taxon>
        <taxon>Agaricineae</taxon>
        <taxon>Psathyrellaceae</taxon>
        <taxon>Coprinellus</taxon>
    </lineage>
</organism>
<proteinExistence type="predicted"/>
<feature type="transmembrane region" description="Helical" evidence="2">
    <location>
        <begin position="319"/>
        <end position="343"/>
    </location>
</feature>
<evidence type="ECO:0000313" key="5">
    <source>
        <dbReference type="Proteomes" id="UP000298030"/>
    </source>
</evidence>